<dbReference type="PRINTS" id="PR00118">
    <property type="entry name" value="BLACTAMASEA"/>
</dbReference>
<reference evidence="5 6" key="1">
    <citation type="submission" date="2020-08" db="EMBL/GenBank/DDBJ databases">
        <title>The Agave Microbiome: Exploring the role of microbial communities in plant adaptations to desert environments.</title>
        <authorList>
            <person name="Partida-Martinez L.P."/>
        </authorList>
    </citation>
    <scope>NUCLEOTIDE SEQUENCE [LARGE SCALE GENOMIC DNA]</scope>
    <source>
        <strain evidence="5 6">RAS26</strain>
    </source>
</reference>
<evidence type="ECO:0000259" key="4">
    <source>
        <dbReference type="Pfam" id="PF13354"/>
    </source>
</evidence>
<dbReference type="PANTHER" id="PTHR35333:SF3">
    <property type="entry name" value="BETA-LACTAMASE-TYPE TRANSPEPTIDASE FOLD CONTAINING PROTEIN"/>
    <property type="match status" value="1"/>
</dbReference>
<protein>
    <recommendedName>
        <fullName evidence="1">Beta-lactamase</fullName>
    </recommendedName>
    <alternativeName>
        <fullName evidence="2">Penicillinase</fullName>
    </alternativeName>
</protein>
<feature type="compositionally biased region" description="Low complexity" evidence="3">
    <location>
        <begin position="8"/>
        <end position="19"/>
    </location>
</feature>
<feature type="region of interest" description="Disordered" evidence="3">
    <location>
        <begin position="1"/>
        <end position="49"/>
    </location>
</feature>
<evidence type="ECO:0000256" key="2">
    <source>
        <dbReference type="ARBA" id="ARBA00030171"/>
    </source>
</evidence>
<gene>
    <name evidence="5" type="ORF">FHR80_001324</name>
</gene>
<dbReference type="InterPro" id="IPR000871">
    <property type="entry name" value="Beta-lactam_class-A"/>
</dbReference>
<evidence type="ECO:0000256" key="1">
    <source>
        <dbReference type="ARBA" id="ARBA00018879"/>
    </source>
</evidence>
<dbReference type="GO" id="GO:0046677">
    <property type="term" value="P:response to antibiotic"/>
    <property type="evidence" value="ECO:0007669"/>
    <property type="project" value="InterPro"/>
</dbReference>
<organism evidence="5 6">
    <name type="scientific">Cellulomonas cellasea</name>
    <dbReference type="NCBI Taxonomy" id="43670"/>
    <lineage>
        <taxon>Bacteria</taxon>
        <taxon>Bacillati</taxon>
        <taxon>Actinomycetota</taxon>
        <taxon>Actinomycetes</taxon>
        <taxon>Micrococcales</taxon>
        <taxon>Cellulomonadaceae</taxon>
        <taxon>Cellulomonas</taxon>
    </lineage>
</organism>
<feature type="compositionally biased region" description="Gly residues" evidence="3">
    <location>
        <begin position="20"/>
        <end position="30"/>
    </location>
</feature>
<feature type="region of interest" description="Disordered" evidence="3">
    <location>
        <begin position="233"/>
        <end position="255"/>
    </location>
</feature>
<dbReference type="Proteomes" id="UP000518206">
    <property type="component" value="Unassembled WGS sequence"/>
</dbReference>
<dbReference type="EMBL" id="JACHVX010000002">
    <property type="protein sequence ID" value="MBB2922412.1"/>
    <property type="molecule type" value="Genomic_DNA"/>
</dbReference>
<dbReference type="GO" id="GO:0030655">
    <property type="term" value="P:beta-lactam antibiotic catabolic process"/>
    <property type="evidence" value="ECO:0007669"/>
    <property type="project" value="InterPro"/>
</dbReference>
<feature type="domain" description="Beta-lactamase class A catalytic" evidence="4">
    <location>
        <begin position="118"/>
        <end position="335"/>
    </location>
</feature>
<dbReference type="PANTHER" id="PTHR35333">
    <property type="entry name" value="BETA-LACTAMASE"/>
    <property type="match status" value="1"/>
</dbReference>
<feature type="compositionally biased region" description="Low complexity" evidence="3">
    <location>
        <begin position="31"/>
        <end position="45"/>
    </location>
</feature>
<dbReference type="NCBIfam" id="NF033103">
    <property type="entry name" value="bla_class_A"/>
    <property type="match status" value="1"/>
</dbReference>
<dbReference type="SUPFAM" id="SSF56601">
    <property type="entry name" value="beta-lactamase/transpeptidase-like"/>
    <property type="match status" value="1"/>
</dbReference>
<dbReference type="Pfam" id="PF13354">
    <property type="entry name" value="Beta-lactamase2"/>
    <property type="match status" value="1"/>
</dbReference>
<evidence type="ECO:0000313" key="6">
    <source>
        <dbReference type="Proteomes" id="UP000518206"/>
    </source>
</evidence>
<accession>A0A7W4UE68</accession>
<reference evidence="5 6" key="2">
    <citation type="submission" date="2020-08" db="EMBL/GenBank/DDBJ databases">
        <authorList>
            <person name="Partida-Martinez L."/>
            <person name="Huntemann M."/>
            <person name="Clum A."/>
            <person name="Wang J."/>
            <person name="Palaniappan K."/>
            <person name="Ritter S."/>
            <person name="Chen I.-M."/>
            <person name="Stamatis D."/>
            <person name="Reddy T."/>
            <person name="O'Malley R."/>
            <person name="Daum C."/>
            <person name="Shapiro N."/>
            <person name="Ivanova N."/>
            <person name="Kyrpides N."/>
            <person name="Woyke T."/>
        </authorList>
    </citation>
    <scope>NUCLEOTIDE SEQUENCE [LARGE SCALE GENOMIC DNA]</scope>
    <source>
        <strain evidence="5 6">RAS26</strain>
    </source>
</reference>
<sequence length="365" mass="35972">MHDGAHVTPTTVTTRSMTGGTTGTAPGGGRSARPPAAAAGTPHHGGPTRRTVLLAGLAGLAVPLVGCTPGSPDAHATTTPTPSTAPTASSAQGAPAVDTAAVQAAIAALETESGLTLGVAAIDTGTGAVVGHRADERVLLCSTAKVLVVAAALALRAERPGLLGEPVPIPAGQVVDHSPVTAEHEGGELPVAVLCDAAITQSDNTAANALMGLVGGPAGVTAYVRTLGDDVTRLDRTEPELNQGAPGDERDTSTPAQVAADLRLLAVEEGLPPESRDPLVGWMRGSTTGADRIRAGVPAGWTVGDKTGTGPNGEVHDVGVVWPPDGAPVVLAVYTSPAAAGTGSTEASAAVIARVAALVCEAFSR</sequence>
<dbReference type="InterPro" id="IPR006311">
    <property type="entry name" value="TAT_signal"/>
</dbReference>
<name>A0A7W4UE68_9CELL</name>
<dbReference type="RefSeq" id="WP_183295365.1">
    <property type="nucleotide sequence ID" value="NZ_JACHVX010000002.1"/>
</dbReference>
<dbReference type="AlphaFoldDB" id="A0A7W4UE68"/>
<feature type="region of interest" description="Disordered" evidence="3">
    <location>
        <begin position="71"/>
        <end position="92"/>
    </location>
</feature>
<proteinExistence type="predicted"/>
<evidence type="ECO:0000313" key="5">
    <source>
        <dbReference type="EMBL" id="MBB2922412.1"/>
    </source>
</evidence>
<keyword evidence="5" id="KW-0378">Hydrolase</keyword>
<dbReference type="Gene3D" id="3.40.710.10">
    <property type="entry name" value="DD-peptidase/beta-lactamase superfamily"/>
    <property type="match status" value="1"/>
</dbReference>
<dbReference type="PROSITE" id="PS51318">
    <property type="entry name" value="TAT"/>
    <property type="match status" value="1"/>
</dbReference>
<dbReference type="InterPro" id="IPR045155">
    <property type="entry name" value="Beta-lactam_cat"/>
</dbReference>
<comment type="caution">
    <text evidence="5">The sequence shown here is derived from an EMBL/GenBank/DDBJ whole genome shotgun (WGS) entry which is preliminary data.</text>
</comment>
<evidence type="ECO:0000256" key="3">
    <source>
        <dbReference type="SAM" id="MobiDB-lite"/>
    </source>
</evidence>
<dbReference type="GO" id="GO:0008800">
    <property type="term" value="F:beta-lactamase activity"/>
    <property type="evidence" value="ECO:0007669"/>
    <property type="project" value="InterPro"/>
</dbReference>
<dbReference type="InterPro" id="IPR012338">
    <property type="entry name" value="Beta-lactam/transpept-like"/>
</dbReference>